<dbReference type="Pfam" id="PF19867">
    <property type="entry name" value="DUF6340"/>
    <property type="match status" value="1"/>
</dbReference>
<accession>A0A841JE59</accession>
<sequence>MKLIKLICILFIIGLTSCNVVQYATVPVDYAPKLVFRTDTARILVVNHVVFDSTRMNKRKIMALKAAAYSAITGAEKELKLLPGIKISSIVDSVSFSANKDSVKHLAAKYRANYVLTLDAFNAGLVLDNVQYDGNAQIAYYSTKATVAFTLHESNGIFFKKFKGIATEPQDGRFGYSIDGAARNAALDALKDYLPYTITNYRPLYNQSDQLALSVRQILAGRFDVAFKVLNPIIDGPDPKQASRAAYNLAVVYEAQGDIDEALDLAKLSNQKQQNDYATTLIAALIKE</sequence>
<name>A0A841JE59_9SPHI</name>
<protein>
    <submittedName>
        <fullName evidence="2">Tetratricopeptide (TPR) repeat protein</fullName>
    </submittedName>
</protein>
<reference evidence="2 3" key="1">
    <citation type="submission" date="2020-08" db="EMBL/GenBank/DDBJ databases">
        <title>Genomic Encyclopedia of Type Strains, Phase IV (KMG-V): Genome sequencing to study the core and pangenomes of soil and plant-associated prokaryotes.</title>
        <authorList>
            <person name="Whitman W."/>
        </authorList>
    </citation>
    <scope>NUCLEOTIDE SEQUENCE [LARGE SCALE GENOMIC DNA]</scope>
    <source>
        <strain evidence="2 3">MP601</strain>
    </source>
</reference>
<dbReference type="AlphaFoldDB" id="A0A841JE59"/>
<organism evidence="2 3">
    <name type="scientific">Mucilaginibacter lappiensis</name>
    <dbReference type="NCBI Taxonomy" id="354630"/>
    <lineage>
        <taxon>Bacteria</taxon>
        <taxon>Pseudomonadati</taxon>
        <taxon>Bacteroidota</taxon>
        <taxon>Sphingobacteriia</taxon>
        <taxon>Sphingobacteriales</taxon>
        <taxon>Sphingobacteriaceae</taxon>
        <taxon>Mucilaginibacter</taxon>
    </lineage>
</organism>
<dbReference type="InterPro" id="IPR045921">
    <property type="entry name" value="DUF6340"/>
</dbReference>
<dbReference type="PROSITE" id="PS51257">
    <property type="entry name" value="PROKAR_LIPOPROTEIN"/>
    <property type="match status" value="1"/>
</dbReference>
<dbReference type="RefSeq" id="WP_221276065.1">
    <property type="nucleotide sequence ID" value="NZ_JACHCA010000008.1"/>
</dbReference>
<feature type="chain" id="PRO_5032971745" evidence="1">
    <location>
        <begin position="24"/>
        <end position="288"/>
    </location>
</feature>
<dbReference type="EMBL" id="JACHCA010000008">
    <property type="protein sequence ID" value="MBB6129120.1"/>
    <property type="molecule type" value="Genomic_DNA"/>
</dbReference>
<evidence type="ECO:0000313" key="3">
    <source>
        <dbReference type="Proteomes" id="UP000548326"/>
    </source>
</evidence>
<dbReference type="Proteomes" id="UP000548326">
    <property type="component" value="Unassembled WGS sequence"/>
</dbReference>
<evidence type="ECO:0000256" key="1">
    <source>
        <dbReference type="SAM" id="SignalP"/>
    </source>
</evidence>
<evidence type="ECO:0000313" key="2">
    <source>
        <dbReference type="EMBL" id="MBB6129120.1"/>
    </source>
</evidence>
<keyword evidence="1" id="KW-0732">Signal</keyword>
<proteinExistence type="predicted"/>
<feature type="signal peptide" evidence="1">
    <location>
        <begin position="1"/>
        <end position="23"/>
    </location>
</feature>
<comment type="caution">
    <text evidence="2">The sequence shown here is derived from an EMBL/GenBank/DDBJ whole genome shotgun (WGS) entry which is preliminary data.</text>
</comment>
<gene>
    <name evidence="2" type="ORF">HDF22_003245</name>
</gene>